<dbReference type="AlphaFoldDB" id="A0A382JUQ9"/>
<dbReference type="InterPro" id="IPR029044">
    <property type="entry name" value="Nucleotide-diphossugar_trans"/>
</dbReference>
<proteinExistence type="predicted"/>
<dbReference type="EMBL" id="UINC01076170">
    <property type="protein sequence ID" value="SVC15082.1"/>
    <property type="molecule type" value="Genomic_DNA"/>
</dbReference>
<organism evidence="1">
    <name type="scientific">marine metagenome</name>
    <dbReference type="NCBI Taxonomy" id="408172"/>
    <lineage>
        <taxon>unclassified sequences</taxon>
        <taxon>metagenomes</taxon>
        <taxon>ecological metagenomes</taxon>
    </lineage>
</organism>
<accession>A0A382JUQ9</accession>
<reference evidence="1" key="1">
    <citation type="submission" date="2018-05" db="EMBL/GenBank/DDBJ databases">
        <authorList>
            <person name="Lanie J.A."/>
            <person name="Ng W.-L."/>
            <person name="Kazmierczak K.M."/>
            <person name="Andrzejewski T.M."/>
            <person name="Davidsen T.M."/>
            <person name="Wayne K.J."/>
            <person name="Tettelin H."/>
            <person name="Glass J.I."/>
            <person name="Rusch D."/>
            <person name="Podicherti R."/>
            <person name="Tsui H.-C.T."/>
            <person name="Winkler M.E."/>
        </authorList>
    </citation>
    <scope>NUCLEOTIDE SEQUENCE</scope>
</reference>
<gene>
    <name evidence="1" type="ORF">METZ01_LOCUS267936</name>
</gene>
<protein>
    <recommendedName>
        <fullName evidence="2">Glycosyltransferase 2-like domain-containing protein</fullName>
    </recommendedName>
</protein>
<sequence>MFNPDLKIKLDKPLKLGNMRKNRRAIRKNTKIIVNPLGKPITVVFCLPGSPFSNKFLLGWTRIVQYCATHQIQLIVSNRTDSNVYYVRNKCLGGNVQMGVKQNPFGGQLNYDYLMWIDSDQVFSVEDFEKLLAANKDIVSGLYLMDGGTRYATVPKWDKDFYKKNGYFEFLTPDIVNKWIKENPNKLMNVEYTGFGWILVKKGVFESLEYPWFRPIWETFGETENGQPIKEFASEDVGWCQTVLKKGFKIYIDPTIQVGHEKIVNYLLPEYQKRI</sequence>
<dbReference type="SUPFAM" id="SSF53448">
    <property type="entry name" value="Nucleotide-diphospho-sugar transferases"/>
    <property type="match status" value="1"/>
</dbReference>
<evidence type="ECO:0008006" key="2">
    <source>
        <dbReference type="Google" id="ProtNLM"/>
    </source>
</evidence>
<dbReference type="Gene3D" id="3.90.550.40">
    <property type="match status" value="1"/>
</dbReference>
<name>A0A382JUQ9_9ZZZZ</name>
<evidence type="ECO:0000313" key="1">
    <source>
        <dbReference type="EMBL" id="SVC15082.1"/>
    </source>
</evidence>